<accession>A0AAE0DK05</accession>
<evidence type="ECO:0000313" key="3">
    <source>
        <dbReference type="Proteomes" id="UP001276659"/>
    </source>
</evidence>
<evidence type="ECO:0000256" key="1">
    <source>
        <dbReference type="SAM" id="MobiDB-lite"/>
    </source>
</evidence>
<protein>
    <submittedName>
        <fullName evidence="2">Uncharacterized protein</fullName>
    </submittedName>
</protein>
<organism evidence="2 3">
    <name type="scientific">Lepraria neglecta</name>
    <dbReference type="NCBI Taxonomy" id="209136"/>
    <lineage>
        <taxon>Eukaryota</taxon>
        <taxon>Fungi</taxon>
        <taxon>Dikarya</taxon>
        <taxon>Ascomycota</taxon>
        <taxon>Pezizomycotina</taxon>
        <taxon>Lecanoromycetes</taxon>
        <taxon>OSLEUM clade</taxon>
        <taxon>Lecanoromycetidae</taxon>
        <taxon>Lecanorales</taxon>
        <taxon>Lecanorineae</taxon>
        <taxon>Stereocaulaceae</taxon>
        <taxon>Lepraria</taxon>
    </lineage>
</organism>
<feature type="compositionally biased region" description="Polar residues" evidence="1">
    <location>
        <begin position="180"/>
        <end position="195"/>
    </location>
</feature>
<sequence length="201" mass="22685">MFIGARMNSELLEIVFELGDRPLPPSMGPLDSEWSAWWETQDAHLIQPRREREAGYQVPDKQTRLRIFFGSPMIDRYLQGVLQSVHSFCSREILRGGDRRLPRDQDPFRRIIFGADLVVITSWPAHHMTYGVLKNIIRGLLDVLVVGEEDLEATFEVWDEGVAIAGGRVAMVTDGETVTGMDNSNTIIPSRTSGPDSRFAK</sequence>
<dbReference type="Proteomes" id="UP001276659">
    <property type="component" value="Unassembled WGS sequence"/>
</dbReference>
<gene>
    <name evidence="2" type="ORF">OEA41_009227</name>
</gene>
<proteinExistence type="predicted"/>
<comment type="caution">
    <text evidence="2">The sequence shown here is derived from an EMBL/GenBank/DDBJ whole genome shotgun (WGS) entry which is preliminary data.</text>
</comment>
<dbReference type="EMBL" id="JASNWA010000009">
    <property type="protein sequence ID" value="KAK3169843.1"/>
    <property type="molecule type" value="Genomic_DNA"/>
</dbReference>
<reference evidence="2" key="1">
    <citation type="submission" date="2022-11" db="EMBL/GenBank/DDBJ databases">
        <title>Chromosomal genome sequence assembly and mating type (MAT) locus characterization of the leprose asexual lichenized fungus Lepraria neglecta (Nyl.) Erichsen.</title>
        <authorList>
            <person name="Allen J.L."/>
            <person name="Pfeffer B."/>
        </authorList>
    </citation>
    <scope>NUCLEOTIDE SEQUENCE</scope>
    <source>
        <strain evidence="2">Allen 5258</strain>
    </source>
</reference>
<dbReference type="AlphaFoldDB" id="A0AAE0DK05"/>
<keyword evidence="3" id="KW-1185">Reference proteome</keyword>
<name>A0AAE0DK05_9LECA</name>
<evidence type="ECO:0000313" key="2">
    <source>
        <dbReference type="EMBL" id="KAK3169843.1"/>
    </source>
</evidence>
<feature type="region of interest" description="Disordered" evidence="1">
    <location>
        <begin position="180"/>
        <end position="201"/>
    </location>
</feature>